<proteinExistence type="predicted"/>
<dbReference type="Proteomes" id="UP000015523">
    <property type="component" value="Unassembled WGS sequence"/>
</dbReference>
<keyword evidence="3" id="KW-1185">Reference proteome</keyword>
<evidence type="ECO:0000256" key="1">
    <source>
        <dbReference type="SAM" id="Phobius"/>
    </source>
</evidence>
<comment type="caution">
    <text evidence="2">The sequence shown here is derived from an EMBL/GenBank/DDBJ whole genome shotgun (WGS) entry which is preliminary data.</text>
</comment>
<feature type="transmembrane region" description="Helical" evidence="1">
    <location>
        <begin position="6"/>
        <end position="26"/>
    </location>
</feature>
<keyword evidence="1" id="KW-1133">Transmembrane helix</keyword>
<accession>T0KBV8</accession>
<evidence type="ECO:0000313" key="3">
    <source>
        <dbReference type="Proteomes" id="UP000015523"/>
    </source>
</evidence>
<dbReference type="AlphaFoldDB" id="T0KBV8"/>
<reference evidence="2 3" key="1">
    <citation type="journal article" date="2013" name="Genome Announc.">
        <title>Draft Genome Sequence of Sphingobium ummariense Strain RL-3, a Hexachlorocyclohexane-Degrading Bacterium.</title>
        <authorList>
            <person name="Kohli P."/>
            <person name="Dua A."/>
            <person name="Sangwan N."/>
            <person name="Oldach P."/>
            <person name="Khurana J.P."/>
            <person name="Lal R."/>
        </authorList>
    </citation>
    <scope>NUCLEOTIDE SEQUENCE [LARGE SCALE GENOMIC DNA]</scope>
    <source>
        <strain evidence="2 3">RL-3</strain>
    </source>
</reference>
<evidence type="ECO:0000313" key="2">
    <source>
        <dbReference type="EMBL" id="EQB31008.1"/>
    </source>
</evidence>
<gene>
    <name evidence="2" type="ORF">M529_16975</name>
</gene>
<keyword evidence="1" id="KW-0812">Transmembrane</keyword>
<keyword evidence="1" id="KW-0472">Membrane</keyword>
<protein>
    <submittedName>
        <fullName evidence="2">Uncharacterized protein</fullName>
    </submittedName>
</protein>
<organism evidence="2 3">
    <name type="scientific">Sphingobium ummariense RL-3</name>
    <dbReference type="NCBI Taxonomy" id="1346791"/>
    <lineage>
        <taxon>Bacteria</taxon>
        <taxon>Pseudomonadati</taxon>
        <taxon>Pseudomonadota</taxon>
        <taxon>Alphaproteobacteria</taxon>
        <taxon>Sphingomonadales</taxon>
        <taxon>Sphingomonadaceae</taxon>
        <taxon>Sphingobium</taxon>
    </lineage>
</organism>
<name>T0KBV8_9SPHN</name>
<sequence length="34" mass="3838">MIAQYYPWMVAVCLGIFGAVLLIVSIQDSLHDRN</sequence>
<dbReference type="EMBL" id="AUWY01000112">
    <property type="protein sequence ID" value="EQB31008.1"/>
    <property type="molecule type" value="Genomic_DNA"/>
</dbReference>